<reference evidence="2 3" key="1">
    <citation type="submission" date="2021-04" db="EMBL/GenBank/DDBJ databases">
        <authorList>
            <person name="Ivanova A."/>
        </authorList>
    </citation>
    <scope>NUCLEOTIDE SEQUENCE [LARGE SCALE GENOMIC DNA]</scope>
    <source>
        <strain evidence="2 3">G18</strain>
    </source>
</reference>
<evidence type="ECO:0000256" key="1">
    <source>
        <dbReference type="SAM" id="MobiDB-lite"/>
    </source>
</evidence>
<proteinExistence type="predicted"/>
<gene>
    <name evidence="2" type="ORF">J8F10_07275</name>
</gene>
<organism evidence="2 3">
    <name type="scientific">Gemmata palustris</name>
    <dbReference type="NCBI Taxonomy" id="2822762"/>
    <lineage>
        <taxon>Bacteria</taxon>
        <taxon>Pseudomonadati</taxon>
        <taxon>Planctomycetota</taxon>
        <taxon>Planctomycetia</taxon>
        <taxon>Gemmatales</taxon>
        <taxon>Gemmataceae</taxon>
        <taxon>Gemmata</taxon>
    </lineage>
</organism>
<comment type="caution">
    <text evidence="2">The sequence shown here is derived from an EMBL/GenBank/DDBJ whole genome shotgun (WGS) entry which is preliminary data.</text>
</comment>
<name>A0ABS5BMW8_9BACT</name>
<accession>A0ABS5BMW8</accession>
<feature type="region of interest" description="Disordered" evidence="1">
    <location>
        <begin position="140"/>
        <end position="229"/>
    </location>
</feature>
<protein>
    <submittedName>
        <fullName evidence="2">Uncharacterized protein</fullName>
    </submittedName>
</protein>
<keyword evidence="3" id="KW-1185">Reference proteome</keyword>
<feature type="compositionally biased region" description="Basic and acidic residues" evidence="1">
    <location>
        <begin position="171"/>
        <end position="191"/>
    </location>
</feature>
<dbReference type="EMBL" id="JAGKQQ010000001">
    <property type="protein sequence ID" value="MBP3955079.1"/>
    <property type="molecule type" value="Genomic_DNA"/>
</dbReference>
<dbReference type="RefSeq" id="WP_210653177.1">
    <property type="nucleotide sequence ID" value="NZ_JAGKQQ010000001.1"/>
</dbReference>
<sequence>MFEHHDAPGDLDLVPHYLADRYVLREQLRVPSPWLTGHLISAGVNEELAAAEADLVSFAWTVPWERERTRRLLGLGFEQGFPGPPLEHAVLLIGRPGAGLLLARNRAIGDVTETERYLRVLRRVTVIKFACRAHLVDRKAARGAGGPRHRRVPRCGPGRPVCRRPGVRLPDLAREELRARSSRPRSADHRAGRTGRQSGTSSHRARADRRVEHRRPTAPTRAVGSYRGSTRSEDLVFLVPMLPAEFK</sequence>
<dbReference type="Proteomes" id="UP000676565">
    <property type="component" value="Unassembled WGS sequence"/>
</dbReference>
<evidence type="ECO:0000313" key="3">
    <source>
        <dbReference type="Proteomes" id="UP000676565"/>
    </source>
</evidence>
<evidence type="ECO:0000313" key="2">
    <source>
        <dbReference type="EMBL" id="MBP3955079.1"/>
    </source>
</evidence>